<name>A0ABZ0B3E5_9BURK</name>
<keyword evidence="1" id="KW-0106">Calcium</keyword>
<sequence length="298" mass="30017">MSTISGVSGSSSAWAAVSAQRAQHQAKMFAKVDTDSSGSVDQTELSSMLSDIASKTGTNLGDSKELFTQMDSNSDGSLSGDELDKGMKDLMPPPPSTMDFAQSRGMGGSNGSQDDLFAKVDTDGDGSVSKDELQVLTDKIKSDTGQDVSQNFSQLDTDGSGSLSQAEFDAGRPQPPEDSRGSSGTQGAQDPGGPPPGGGHGGAGKTESSSSATYDPLDTNQDGTVSEIERLVGEIKNAVASLSGNDSDSGSDSTSSASATGTDDSKTSAVIANLAKQIYAQVAQGLGGSTSSLLSASA</sequence>
<organism evidence="4 5">
    <name type="scientific">Rhodoferax mekongensis</name>
    <dbReference type="NCBI Taxonomy" id="3068341"/>
    <lineage>
        <taxon>Bacteria</taxon>
        <taxon>Pseudomonadati</taxon>
        <taxon>Pseudomonadota</taxon>
        <taxon>Betaproteobacteria</taxon>
        <taxon>Burkholderiales</taxon>
        <taxon>Comamonadaceae</taxon>
        <taxon>Rhodoferax</taxon>
    </lineage>
</organism>
<dbReference type="PROSITE" id="PS00018">
    <property type="entry name" value="EF_HAND_1"/>
    <property type="match status" value="4"/>
</dbReference>
<accession>A0ABZ0B3E5</accession>
<evidence type="ECO:0000313" key="4">
    <source>
        <dbReference type="EMBL" id="WNO06434.1"/>
    </source>
</evidence>
<dbReference type="InterPro" id="IPR051001">
    <property type="entry name" value="Calbindin_Ca-bind"/>
</dbReference>
<dbReference type="RefSeq" id="WP_313869135.1">
    <property type="nucleotide sequence ID" value="NZ_CP132507.1"/>
</dbReference>
<feature type="compositionally biased region" description="Basic and acidic residues" evidence="2">
    <location>
        <begin position="116"/>
        <end position="144"/>
    </location>
</feature>
<feature type="domain" description="EF-hand" evidence="3">
    <location>
        <begin position="20"/>
        <end position="55"/>
    </location>
</feature>
<dbReference type="Gene3D" id="1.10.238.10">
    <property type="entry name" value="EF-hand"/>
    <property type="match status" value="3"/>
</dbReference>
<dbReference type="Proteomes" id="UP001302257">
    <property type="component" value="Chromosome"/>
</dbReference>
<dbReference type="PANTHER" id="PTHR19972:SF10">
    <property type="entry name" value="CALBINDIN-32"/>
    <property type="match status" value="1"/>
</dbReference>
<reference evidence="4 5" key="1">
    <citation type="submission" date="2023-08" db="EMBL/GenBank/DDBJ databases">
        <title>Rhodoferax potami sp. nov. and Rhodoferax mekongensis sp. nov., isolated from the Mekong River in Thailand.</title>
        <authorList>
            <person name="Kitikhun S."/>
            <person name="Charoenyingcharoen P."/>
            <person name="Siriarchawattana P."/>
            <person name="Likhitrattanapisal S."/>
            <person name="Nilsakha T."/>
            <person name="Chanpet A."/>
            <person name="Rattanawaree P."/>
            <person name="Ingsriswang S."/>
        </authorList>
    </citation>
    <scope>NUCLEOTIDE SEQUENCE [LARGE SCALE GENOMIC DNA]</scope>
    <source>
        <strain evidence="4 5">TBRC 17307</strain>
    </source>
</reference>
<gene>
    <name evidence="4" type="ORF">RAN89_08410</name>
</gene>
<feature type="compositionally biased region" description="Polar residues" evidence="2">
    <location>
        <begin position="145"/>
        <end position="165"/>
    </location>
</feature>
<dbReference type="CDD" id="cd00051">
    <property type="entry name" value="EFh"/>
    <property type="match status" value="2"/>
</dbReference>
<feature type="region of interest" description="Disordered" evidence="2">
    <location>
        <begin position="54"/>
        <end position="266"/>
    </location>
</feature>
<dbReference type="EMBL" id="CP132507">
    <property type="protein sequence ID" value="WNO06434.1"/>
    <property type="molecule type" value="Genomic_DNA"/>
</dbReference>
<dbReference type="Pfam" id="PF13202">
    <property type="entry name" value="EF-hand_5"/>
    <property type="match status" value="2"/>
</dbReference>
<dbReference type="SMART" id="SM00054">
    <property type="entry name" value="EFh"/>
    <property type="match status" value="4"/>
</dbReference>
<dbReference type="PROSITE" id="PS50222">
    <property type="entry name" value="EF_HAND_2"/>
    <property type="match status" value="3"/>
</dbReference>
<keyword evidence="5" id="KW-1185">Reference proteome</keyword>
<feature type="domain" description="EF-hand" evidence="3">
    <location>
        <begin position="58"/>
        <end position="93"/>
    </location>
</feature>
<feature type="compositionally biased region" description="Low complexity" evidence="2">
    <location>
        <begin position="240"/>
        <end position="262"/>
    </location>
</feature>
<dbReference type="NCBIfam" id="NF041410">
    <property type="entry name" value="XopAW"/>
    <property type="match status" value="1"/>
</dbReference>
<feature type="domain" description="EF-hand" evidence="3">
    <location>
        <begin position="114"/>
        <end position="143"/>
    </location>
</feature>
<dbReference type="SUPFAM" id="SSF47473">
    <property type="entry name" value="EF-hand"/>
    <property type="match status" value="1"/>
</dbReference>
<dbReference type="InterPro" id="IPR018247">
    <property type="entry name" value="EF_Hand_1_Ca_BS"/>
</dbReference>
<dbReference type="Pfam" id="PF13499">
    <property type="entry name" value="EF-hand_7"/>
    <property type="match status" value="1"/>
</dbReference>
<evidence type="ECO:0000259" key="3">
    <source>
        <dbReference type="PROSITE" id="PS50222"/>
    </source>
</evidence>
<evidence type="ECO:0000256" key="2">
    <source>
        <dbReference type="SAM" id="MobiDB-lite"/>
    </source>
</evidence>
<proteinExistence type="predicted"/>
<dbReference type="InterPro" id="IPR011992">
    <property type="entry name" value="EF-hand-dom_pair"/>
</dbReference>
<dbReference type="InterPro" id="IPR002048">
    <property type="entry name" value="EF_hand_dom"/>
</dbReference>
<protein>
    <submittedName>
        <fullName evidence="4">EF-hand domain-containing protein</fullName>
    </submittedName>
</protein>
<feature type="compositionally biased region" description="Polar residues" evidence="2">
    <location>
        <begin position="206"/>
        <end position="224"/>
    </location>
</feature>
<evidence type="ECO:0000313" key="5">
    <source>
        <dbReference type="Proteomes" id="UP001302257"/>
    </source>
</evidence>
<evidence type="ECO:0000256" key="1">
    <source>
        <dbReference type="ARBA" id="ARBA00022837"/>
    </source>
</evidence>
<dbReference type="PANTHER" id="PTHR19972">
    <property type="entry name" value="CALBINDIN"/>
    <property type="match status" value="1"/>
</dbReference>